<dbReference type="AlphaFoldDB" id="A0A6Q2WR31"/>
<dbReference type="CDD" id="cd00201">
    <property type="entry name" value="WW"/>
    <property type="match status" value="2"/>
</dbReference>
<proteinExistence type="predicted"/>
<feature type="domain" description="WW" evidence="10">
    <location>
        <begin position="62"/>
        <end position="95"/>
    </location>
</feature>
<feature type="compositionally biased region" description="Basic and acidic residues" evidence="8">
    <location>
        <begin position="382"/>
        <end position="393"/>
    </location>
</feature>
<feature type="coiled-coil region" evidence="7">
    <location>
        <begin position="1048"/>
        <end position="1075"/>
    </location>
</feature>
<feature type="region of interest" description="Disordered" evidence="8">
    <location>
        <begin position="599"/>
        <end position="629"/>
    </location>
</feature>
<dbReference type="GO" id="GO:0019900">
    <property type="term" value="F:kinase binding"/>
    <property type="evidence" value="ECO:0007669"/>
    <property type="project" value="TreeGrafter"/>
</dbReference>
<reference evidence="11" key="4">
    <citation type="submission" date="2025-09" db="UniProtKB">
        <authorList>
            <consortium name="Ensembl"/>
        </authorList>
    </citation>
    <scope>IDENTIFICATION</scope>
</reference>
<dbReference type="Proteomes" id="UP000265140">
    <property type="component" value="Chromosome 8"/>
</dbReference>
<evidence type="ECO:0008006" key="13">
    <source>
        <dbReference type="Google" id="ProtNLM"/>
    </source>
</evidence>
<dbReference type="PANTHER" id="PTHR14791:SF25">
    <property type="entry name" value="PROTEIN WWC3"/>
    <property type="match status" value="1"/>
</dbReference>
<reference evidence="11" key="2">
    <citation type="submission" date="2020-02" db="EMBL/GenBank/DDBJ databases">
        <title>Esox lucius (northern pike) genome, fEsoLuc1, primary haplotype.</title>
        <authorList>
            <person name="Myers G."/>
            <person name="Karagic N."/>
            <person name="Meyer A."/>
            <person name="Pippel M."/>
            <person name="Reichard M."/>
            <person name="Winkler S."/>
            <person name="Tracey A."/>
            <person name="Sims Y."/>
            <person name="Howe K."/>
            <person name="Rhie A."/>
            <person name="Formenti G."/>
            <person name="Durbin R."/>
            <person name="Fedrigo O."/>
            <person name="Jarvis E.D."/>
        </authorList>
    </citation>
    <scope>NUCLEOTIDE SEQUENCE [LARGE SCALE GENOMIC DNA]</scope>
</reference>
<dbReference type="InterPro" id="IPR051105">
    <property type="entry name" value="WWC/KIBRA_Hippo_Reg"/>
</dbReference>
<organism evidence="11 12">
    <name type="scientific">Esox lucius</name>
    <name type="common">Northern pike</name>
    <dbReference type="NCBI Taxonomy" id="8010"/>
    <lineage>
        <taxon>Eukaryota</taxon>
        <taxon>Metazoa</taxon>
        <taxon>Chordata</taxon>
        <taxon>Craniata</taxon>
        <taxon>Vertebrata</taxon>
        <taxon>Euteleostomi</taxon>
        <taxon>Actinopterygii</taxon>
        <taxon>Neopterygii</taxon>
        <taxon>Teleostei</taxon>
        <taxon>Protacanthopterygii</taxon>
        <taxon>Esociformes</taxon>
        <taxon>Esocidae</taxon>
        <taxon>Esox</taxon>
    </lineage>
</organism>
<dbReference type="SUPFAM" id="SSF51045">
    <property type="entry name" value="WW domain"/>
    <property type="match status" value="2"/>
</dbReference>
<dbReference type="PROSITE" id="PS50004">
    <property type="entry name" value="C2"/>
    <property type="match status" value="1"/>
</dbReference>
<dbReference type="SUPFAM" id="SSF49562">
    <property type="entry name" value="C2 domain (Calcium/lipid-binding domain, CaLB)"/>
    <property type="match status" value="1"/>
</dbReference>
<keyword evidence="2" id="KW-0963">Cytoplasm</keyword>
<dbReference type="SMART" id="SM00456">
    <property type="entry name" value="WW"/>
    <property type="match status" value="2"/>
</dbReference>
<dbReference type="Pfam" id="PF00397">
    <property type="entry name" value="WW"/>
    <property type="match status" value="2"/>
</dbReference>
<dbReference type="GO" id="GO:0005737">
    <property type="term" value="C:cytoplasm"/>
    <property type="evidence" value="ECO:0007669"/>
    <property type="project" value="UniProtKB-SubCell"/>
</dbReference>
<accession>A0A6Q2WR31</accession>
<dbReference type="GeneID" id="105028155"/>
<feature type="compositionally biased region" description="Low complexity" evidence="8">
    <location>
        <begin position="513"/>
        <end position="528"/>
    </location>
</feature>
<dbReference type="GO" id="GO:0035330">
    <property type="term" value="P:regulation of hippo signaling"/>
    <property type="evidence" value="ECO:0007669"/>
    <property type="project" value="TreeGrafter"/>
</dbReference>
<evidence type="ECO:0000313" key="11">
    <source>
        <dbReference type="Ensembl" id="ENSELUP00000043590.2"/>
    </source>
</evidence>
<dbReference type="Bgee" id="ENSELUG00000016965">
    <property type="expression patterns" value="Expressed in heart and 14 other cell types or tissues"/>
</dbReference>
<evidence type="ECO:0000259" key="10">
    <source>
        <dbReference type="PROSITE" id="PS50020"/>
    </source>
</evidence>
<evidence type="ECO:0000256" key="1">
    <source>
        <dbReference type="ARBA" id="ARBA00004496"/>
    </source>
</evidence>
<feature type="coiled-coil region" evidence="7">
    <location>
        <begin position="988"/>
        <end position="1018"/>
    </location>
</feature>
<dbReference type="InterPro" id="IPR000008">
    <property type="entry name" value="C2_dom"/>
</dbReference>
<dbReference type="RefSeq" id="XP_028977563.1">
    <property type="nucleotide sequence ID" value="XM_029121730.2"/>
</dbReference>
<dbReference type="FunFam" id="2.20.70.10:FF:000001">
    <property type="entry name" value="Membrane-associated guanylate kinase, WW and PDZ domain-containing protein 1"/>
    <property type="match status" value="1"/>
</dbReference>
<dbReference type="Ensembl" id="ENSELUT00000056754.2">
    <property type="protein sequence ID" value="ENSELUP00000043590.2"/>
    <property type="gene ID" value="ENSELUG00000016965.3"/>
</dbReference>
<dbReference type="InParanoid" id="A0A6Q2WR31"/>
<keyword evidence="3" id="KW-0677">Repeat</keyword>
<dbReference type="PANTHER" id="PTHR14791">
    <property type="entry name" value="BOMB/KIRA PROTEINS"/>
    <property type="match status" value="1"/>
</dbReference>
<evidence type="ECO:0000256" key="5">
    <source>
        <dbReference type="ARBA" id="ARBA00023054"/>
    </source>
</evidence>
<feature type="region of interest" description="Disordered" evidence="8">
    <location>
        <begin position="508"/>
        <end position="543"/>
    </location>
</feature>
<evidence type="ECO:0000259" key="9">
    <source>
        <dbReference type="PROSITE" id="PS50004"/>
    </source>
</evidence>
<dbReference type="Pfam" id="PF25802">
    <property type="entry name" value="WWC1"/>
    <property type="match status" value="1"/>
</dbReference>
<dbReference type="InterPro" id="IPR035892">
    <property type="entry name" value="C2_domain_sf"/>
</dbReference>
<evidence type="ECO:0000256" key="6">
    <source>
        <dbReference type="ARBA" id="ARBA00023163"/>
    </source>
</evidence>
<dbReference type="InterPro" id="IPR001202">
    <property type="entry name" value="WW_dom"/>
</dbReference>
<reference evidence="11" key="3">
    <citation type="submission" date="2025-08" db="UniProtKB">
        <authorList>
            <consortium name="Ensembl"/>
        </authorList>
    </citation>
    <scope>IDENTIFICATION</scope>
</reference>
<dbReference type="GO" id="GO:0016477">
    <property type="term" value="P:cell migration"/>
    <property type="evidence" value="ECO:0007669"/>
    <property type="project" value="TreeGrafter"/>
</dbReference>
<evidence type="ECO:0000313" key="12">
    <source>
        <dbReference type="Proteomes" id="UP000265140"/>
    </source>
</evidence>
<evidence type="ECO:0000256" key="3">
    <source>
        <dbReference type="ARBA" id="ARBA00022737"/>
    </source>
</evidence>
<evidence type="ECO:0000256" key="2">
    <source>
        <dbReference type="ARBA" id="ARBA00022490"/>
    </source>
</evidence>
<feature type="domain" description="WW" evidence="10">
    <location>
        <begin position="15"/>
        <end position="48"/>
    </location>
</feature>
<evidence type="ECO:0000256" key="4">
    <source>
        <dbReference type="ARBA" id="ARBA00023015"/>
    </source>
</evidence>
<comment type="subcellular location">
    <subcellularLocation>
        <location evidence="1">Cytoplasm</location>
    </subcellularLocation>
</comment>
<dbReference type="GO" id="GO:0046621">
    <property type="term" value="P:negative regulation of organ growth"/>
    <property type="evidence" value="ECO:0007669"/>
    <property type="project" value="TreeGrafter"/>
</dbReference>
<reference evidence="12" key="1">
    <citation type="journal article" date="2014" name="PLoS ONE">
        <title>The genome and linkage map of the northern pike (Esox lucius): conserved synteny revealed between the salmonid sister group and the Neoteleostei.</title>
        <authorList>
            <person name="Rondeau E.B."/>
            <person name="Minkley D.R."/>
            <person name="Leong J.S."/>
            <person name="Messmer A.M."/>
            <person name="Jantzen J.R."/>
            <person name="von Schalburg K.R."/>
            <person name="Lemon C."/>
            <person name="Bird N.H."/>
            <person name="Koop B.F."/>
        </authorList>
    </citation>
    <scope>NUCLEOTIDE SEQUENCE</scope>
</reference>
<dbReference type="PROSITE" id="PS01159">
    <property type="entry name" value="WW_DOMAIN_1"/>
    <property type="match status" value="1"/>
</dbReference>
<evidence type="ECO:0000256" key="8">
    <source>
        <dbReference type="SAM" id="MobiDB-lite"/>
    </source>
</evidence>
<dbReference type="Gene3D" id="2.20.70.10">
    <property type="match status" value="2"/>
</dbReference>
<protein>
    <recommendedName>
        <fullName evidence="13">WWC family member 3</fullName>
    </recommendedName>
</protein>
<dbReference type="PROSITE" id="PS50020">
    <property type="entry name" value="WW_DOMAIN_2"/>
    <property type="match status" value="2"/>
</dbReference>
<feature type="region of interest" description="Disordered" evidence="8">
    <location>
        <begin position="366"/>
        <end position="404"/>
    </location>
</feature>
<dbReference type="InterPro" id="IPR036020">
    <property type="entry name" value="WW_dom_sf"/>
</dbReference>
<keyword evidence="4" id="KW-0805">Transcription regulation</keyword>
<keyword evidence="6" id="KW-0804">Transcription</keyword>
<name>A0A6Q2WR31_ESOLU</name>
<dbReference type="GeneTree" id="ENSGT00410000025556"/>
<dbReference type="InterPro" id="IPR057747">
    <property type="entry name" value="WWC1_hairpin"/>
</dbReference>
<feature type="region of interest" description="Disordered" evidence="8">
    <location>
        <begin position="798"/>
        <end position="819"/>
    </location>
</feature>
<feature type="domain" description="C2" evidence="9">
    <location>
        <begin position="665"/>
        <end position="788"/>
    </location>
</feature>
<dbReference type="OMA" id="HSGFHKQ"/>
<keyword evidence="5 7" id="KW-0175">Coiled coil</keyword>
<sequence length="1108" mass="124492">MPWVSSGKRRDSSELPLPAGWEEARDYDGRVFFIDHNTRQTSWIDPRDRITKPLTFADCVGDELPLGWEVVYDQQVGVYYIDHINKTTQIENPRTQWRQEQERMLKEYLVVAQEALRAKREMYQVKQQRLALIQQEMLLLNQLTEDDAHSIITTISGSSSNAKYDPDQIKAEISCRRERLLRLKQELAQMKQELQYKELGVETLQEIDRKMSSSQTNYKLDEAQAIFTELRSIKNSISTGEKERLDLIQSLALLTVNCPNSVSISDVQNEVANSLLTLGDSCHIQYCDSACQTDSTGEYGSQDSSPLVDKVKLHWQYEEAKKKVSSIQHQLAQLDSESWSGRAEADRDRDFLLLLREKEALLQELTLASQQHPPSTSPELDEERRRLEEEVQRAHRAQSQGASQRILQQEKRNVLLRQLEEATRITTYLHTQLRSLSASSLTVSSSSSRGSLASSRSSLSSISFSDIYGVPQYDRLDPGGEPYDPHLRYLLPLTTDLLPLAGKAKLPHDTPQSLASFSSRSSLSSLSPPSSPMDTPFHSSSQDCPLTQMTEEYMELAGRGLLEGLRGPGSQFLTQGPPTCSEESGLSAAHLMEGKGHAGAPGPFSSTGVTLRSNSSNRSGRRARRVSAGAGLAEDALATDSGVFEAWGRSRTEGSEEIIYTSVMEPAQIQLGLLYDDISQSLLLHLLQLKNLNKTHVKDGYKVYVRVQLVPVEAGRASFYCCKALNPEPQLSFNEAFRLPVPADARALSSLQLSVCSLGPEGEEEILGTAQMCLSECDSVPEMSFCWLRVHRVHVSGGGLGARQSRGPGGQREEQASRTTAHLELRDLEHGEDASERSWQAESVDSGCSNTTALVSTYPEGPRGEGLCLQPITIKVEKATMTEGVFPEPVRVRSKDRGVGSRYGHTSSFIRSSTIVRSQTFSPGARSQYVCRLYRSDSDSSTLPKKPNSPFVRNTLERRTLRYKQQQSYQSSLVEQPTRTSLDLELDLQACRVRQRQLTEELATLRELKMRLEDQEHNSCPTELPHWALRDQRFRCLLREAQRQASQSRSEQCQEEAAERRLRKASKEVLQMRGQSLKEPLPVQTFREKMSFFTRPRFNIPPLPADDV</sequence>
<dbReference type="Gene3D" id="2.60.40.150">
    <property type="entry name" value="C2 domain"/>
    <property type="match status" value="1"/>
</dbReference>
<feature type="compositionally biased region" description="Polar residues" evidence="8">
    <location>
        <begin position="366"/>
        <end position="378"/>
    </location>
</feature>
<dbReference type="GO" id="GO:0006355">
    <property type="term" value="P:regulation of DNA-templated transcription"/>
    <property type="evidence" value="ECO:0007669"/>
    <property type="project" value="TreeGrafter"/>
</dbReference>
<dbReference type="GO" id="GO:0060090">
    <property type="term" value="F:molecular adaptor activity"/>
    <property type="evidence" value="ECO:0007669"/>
    <property type="project" value="TreeGrafter"/>
</dbReference>
<keyword evidence="12" id="KW-1185">Reference proteome</keyword>
<gene>
    <name evidence="11" type="primary">WWC3</name>
</gene>
<evidence type="ECO:0000256" key="7">
    <source>
        <dbReference type="SAM" id="Coils"/>
    </source>
</evidence>